<reference evidence="2" key="1">
    <citation type="journal article" date="2020" name="Stud. Mycol.">
        <title>101 Dothideomycetes genomes: a test case for predicting lifestyles and emergence of pathogens.</title>
        <authorList>
            <person name="Haridas S."/>
            <person name="Albert R."/>
            <person name="Binder M."/>
            <person name="Bloem J."/>
            <person name="Labutti K."/>
            <person name="Salamov A."/>
            <person name="Andreopoulos B."/>
            <person name="Baker S."/>
            <person name="Barry K."/>
            <person name="Bills G."/>
            <person name="Bluhm B."/>
            <person name="Cannon C."/>
            <person name="Castanera R."/>
            <person name="Culley D."/>
            <person name="Daum C."/>
            <person name="Ezra D."/>
            <person name="Gonzalez J."/>
            <person name="Henrissat B."/>
            <person name="Kuo A."/>
            <person name="Liang C."/>
            <person name="Lipzen A."/>
            <person name="Lutzoni F."/>
            <person name="Magnuson J."/>
            <person name="Mondo S."/>
            <person name="Nolan M."/>
            <person name="Ohm R."/>
            <person name="Pangilinan J."/>
            <person name="Park H.-J."/>
            <person name="Ramirez L."/>
            <person name="Alfaro M."/>
            <person name="Sun H."/>
            <person name="Tritt A."/>
            <person name="Yoshinaga Y."/>
            <person name="Zwiers L.-H."/>
            <person name="Turgeon B."/>
            <person name="Goodwin S."/>
            <person name="Spatafora J."/>
            <person name="Crous P."/>
            <person name="Grigoriev I."/>
        </authorList>
    </citation>
    <scope>NUCLEOTIDE SEQUENCE</scope>
    <source>
        <strain evidence="2">CBS 269.34</strain>
    </source>
</reference>
<dbReference type="PANTHER" id="PTHR43441">
    <property type="entry name" value="RIBOSOMAL-PROTEIN-SERINE ACETYLTRANSFERASE"/>
    <property type="match status" value="1"/>
</dbReference>
<evidence type="ECO:0000313" key="3">
    <source>
        <dbReference type="Proteomes" id="UP000799750"/>
    </source>
</evidence>
<keyword evidence="3" id="KW-1185">Reference proteome</keyword>
<proteinExistence type="predicted"/>
<accession>A0A6A6QMR4</accession>
<dbReference type="EMBL" id="MU004192">
    <property type="protein sequence ID" value="KAF2493671.1"/>
    <property type="molecule type" value="Genomic_DNA"/>
</dbReference>
<dbReference type="PROSITE" id="PS51186">
    <property type="entry name" value="GNAT"/>
    <property type="match status" value="1"/>
</dbReference>
<dbReference type="Proteomes" id="UP000799750">
    <property type="component" value="Unassembled WGS sequence"/>
</dbReference>
<gene>
    <name evidence="2" type="ORF">BU16DRAFT_551437</name>
</gene>
<dbReference type="InterPro" id="IPR051908">
    <property type="entry name" value="Ribosomal_N-acetyltransferase"/>
</dbReference>
<dbReference type="AlphaFoldDB" id="A0A6A6QMR4"/>
<dbReference type="GO" id="GO:0008999">
    <property type="term" value="F:protein-N-terminal-alanine acetyltransferase activity"/>
    <property type="evidence" value="ECO:0007669"/>
    <property type="project" value="TreeGrafter"/>
</dbReference>
<dbReference type="InterPro" id="IPR016181">
    <property type="entry name" value="Acyl_CoA_acyltransferase"/>
</dbReference>
<dbReference type="OrthoDB" id="41238at2759"/>
<dbReference type="Pfam" id="PF13302">
    <property type="entry name" value="Acetyltransf_3"/>
    <property type="match status" value="1"/>
</dbReference>
<keyword evidence="2" id="KW-0808">Transferase</keyword>
<protein>
    <submittedName>
        <fullName evidence="2">Putative GNAT family acetyltransferase</fullName>
    </submittedName>
</protein>
<sequence>MPSPQHGSDGYNFCFPVDAFRLSNDKLSLVPFDSDYARFSSLYVSEVCKAAARNFDYLSYGPFEDTDAFGRWYEAKVRSVKSQIWFAIILKKCVIRDVQIEDGTFAGTIALMDCDPDSAMAEIAHVNYLPEFQRSFMGSNVNGLLLHYALDAPPDGLGLRRVQWHANSNNKPSIAAAQRMGFHLEGIIRWHRTLPAGKEGNGAGEEDLPPVLGKKLGPGRHTASLSICWDDWKGGARDKVDALMNR</sequence>
<dbReference type="Gene3D" id="3.40.630.30">
    <property type="match status" value="1"/>
</dbReference>
<organism evidence="2 3">
    <name type="scientific">Lophium mytilinum</name>
    <dbReference type="NCBI Taxonomy" id="390894"/>
    <lineage>
        <taxon>Eukaryota</taxon>
        <taxon>Fungi</taxon>
        <taxon>Dikarya</taxon>
        <taxon>Ascomycota</taxon>
        <taxon>Pezizomycotina</taxon>
        <taxon>Dothideomycetes</taxon>
        <taxon>Pleosporomycetidae</taxon>
        <taxon>Mytilinidiales</taxon>
        <taxon>Mytilinidiaceae</taxon>
        <taxon>Lophium</taxon>
    </lineage>
</organism>
<name>A0A6A6QMR4_9PEZI</name>
<dbReference type="SUPFAM" id="SSF55729">
    <property type="entry name" value="Acyl-CoA N-acyltransferases (Nat)"/>
    <property type="match status" value="1"/>
</dbReference>
<dbReference type="PANTHER" id="PTHR43441:SF5">
    <property type="entry name" value="FAMILY ACETYLTRANSFERASE, PUTATIVE-RELATED"/>
    <property type="match status" value="1"/>
</dbReference>
<dbReference type="InterPro" id="IPR000182">
    <property type="entry name" value="GNAT_dom"/>
</dbReference>
<evidence type="ECO:0000259" key="1">
    <source>
        <dbReference type="PROSITE" id="PS51186"/>
    </source>
</evidence>
<dbReference type="GO" id="GO:1990189">
    <property type="term" value="F:protein N-terminal-serine acetyltransferase activity"/>
    <property type="evidence" value="ECO:0007669"/>
    <property type="project" value="TreeGrafter"/>
</dbReference>
<evidence type="ECO:0000313" key="2">
    <source>
        <dbReference type="EMBL" id="KAF2493671.1"/>
    </source>
</evidence>
<feature type="domain" description="N-acetyltransferase" evidence="1">
    <location>
        <begin position="55"/>
        <end position="201"/>
    </location>
</feature>